<dbReference type="GO" id="GO:0055085">
    <property type="term" value="P:transmembrane transport"/>
    <property type="evidence" value="ECO:0007669"/>
    <property type="project" value="InterPro"/>
</dbReference>
<dbReference type="GO" id="GO:0030246">
    <property type="term" value="F:carbohydrate binding"/>
    <property type="evidence" value="ECO:0007669"/>
    <property type="project" value="TreeGrafter"/>
</dbReference>
<evidence type="ECO:0000313" key="3">
    <source>
        <dbReference type="Proteomes" id="UP000250780"/>
    </source>
</evidence>
<sequence>MNIAAFKVFGANPIPMPFAEVYTGLETRTIDAQEHPINVVWSAKFFEVQKFLL</sequence>
<keyword evidence="1" id="KW-0732">Signal</keyword>
<protein>
    <submittedName>
        <fullName evidence="2">2,3-diketo-L-gulonate TRAP transporter, substrate-binding periplasmic protein</fullName>
    </submittedName>
</protein>
<name>A0A2X1QDK7_ECOLX</name>
<dbReference type="Pfam" id="PF03480">
    <property type="entry name" value="DctP"/>
    <property type="match status" value="1"/>
</dbReference>
<dbReference type="InterPro" id="IPR018389">
    <property type="entry name" value="DctP_fam"/>
</dbReference>
<organism evidence="2 3">
    <name type="scientific">Escherichia coli</name>
    <dbReference type="NCBI Taxonomy" id="562"/>
    <lineage>
        <taxon>Bacteria</taxon>
        <taxon>Pseudomonadati</taxon>
        <taxon>Pseudomonadota</taxon>
        <taxon>Gammaproteobacteria</taxon>
        <taxon>Enterobacterales</taxon>
        <taxon>Enterobacteriaceae</taxon>
        <taxon>Escherichia</taxon>
    </lineage>
</organism>
<dbReference type="Proteomes" id="UP000250780">
    <property type="component" value="Unassembled WGS sequence"/>
</dbReference>
<gene>
    <name evidence="2" type="primary">yiaO_3</name>
    <name evidence="2" type="ORF">NCTC9073_06293</name>
</gene>
<reference evidence="2 3" key="1">
    <citation type="submission" date="2018-06" db="EMBL/GenBank/DDBJ databases">
        <authorList>
            <consortium name="Pathogen Informatics"/>
            <person name="Doyle S."/>
        </authorList>
    </citation>
    <scope>NUCLEOTIDE SEQUENCE [LARGE SCALE GENOMIC DNA]</scope>
    <source>
        <strain evidence="2 3">NCTC9073</strain>
    </source>
</reference>
<dbReference type="EMBL" id="UASD01000011">
    <property type="protein sequence ID" value="SPX20131.1"/>
    <property type="molecule type" value="Genomic_DNA"/>
</dbReference>
<dbReference type="PANTHER" id="PTHR33376">
    <property type="match status" value="1"/>
</dbReference>
<dbReference type="AlphaFoldDB" id="A0A2X1QDK7"/>
<accession>A0A2X1QDK7</accession>
<dbReference type="PANTHER" id="PTHR33376:SF18">
    <property type="entry name" value="2,3-DIKETO-L-GULONATE-BINDING PERIPLASMIC PROTEIN YIAO"/>
    <property type="match status" value="1"/>
</dbReference>
<evidence type="ECO:0000256" key="1">
    <source>
        <dbReference type="ARBA" id="ARBA00022729"/>
    </source>
</evidence>
<proteinExistence type="predicted"/>
<dbReference type="InterPro" id="IPR038404">
    <property type="entry name" value="TRAP_DctP_sf"/>
</dbReference>
<evidence type="ECO:0000313" key="2">
    <source>
        <dbReference type="EMBL" id="SPX20131.1"/>
    </source>
</evidence>
<dbReference type="Gene3D" id="3.40.190.170">
    <property type="entry name" value="Bacterial extracellular solute-binding protein, family 7"/>
    <property type="match status" value="1"/>
</dbReference>